<evidence type="ECO:0000313" key="3">
    <source>
        <dbReference type="WBParaSite" id="SMUV_0000439801-mRNA-1"/>
    </source>
</evidence>
<feature type="region of interest" description="Disordered" evidence="1">
    <location>
        <begin position="462"/>
        <end position="501"/>
    </location>
</feature>
<accession>A0A0N5AIY5</accession>
<organism evidence="2 3">
    <name type="scientific">Syphacia muris</name>
    <dbReference type="NCBI Taxonomy" id="451379"/>
    <lineage>
        <taxon>Eukaryota</taxon>
        <taxon>Metazoa</taxon>
        <taxon>Ecdysozoa</taxon>
        <taxon>Nematoda</taxon>
        <taxon>Chromadorea</taxon>
        <taxon>Rhabditida</taxon>
        <taxon>Spirurina</taxon>
        <taxon>Oxyuridomorpha</taxon>
        <taxon>Oxyuroidea</taxon>
        <taxon>Oxyuridae</taxon>
        <taxon>Syphacia</taxon>
    </lineage>
</organism>
<dbReference type="Proteomes" id="UP000046393">
    <property type="component" value="Unplaced"/>
</dbReference>
<dbReference type="WBParaSite" id="SMUV_0000439801-mRNA-1">
    <property type="protein sequence ID" value="SMUV_0000439801-mRNA-1"/>
    <property type="gene ID" value="SMUV_0000439801"/>
</dbReference>
<sequence length="620" mass="67522">MEPLMALLPTDTLPDSVIFDNAERIFPFPTSSINSTTMLHSSSDHQLPMYIPSLQQLHSIPEEASDDELSHSSSRATTIIHADYCDSTRLSTPILDSTLTHDTEGIDQELVKDFSSLDCSRSFFRDLAEGLRAIDSDTDSGSNQSSASIADDSKKLEQKNMEGIEPNNFPIDCGPTAANTAEESSSLKSASISFDRSRDSILDASLCSNPIDEAAIMESSLKARSSNFSDFDDQANNRDDVRIASDIAKISTVTDSVMRPNLASACATVPTTNAEDSVITKTLEFSEPISSSLSAASSMSPPSTLPPAPPLLPPPPLHHSHRAYLQEIRSVGATENPLKGDKAVLEQLPQQQQYCDLVAGTTTNVSKNRYNSDVNSNSITLPFTHFCQQQSLYTPLEQVSSSNSRSSNNLITTNPIIERKVETNEYIQAKAPSENAKWNRTSPKLSTPPSLPSLFLTSVSSSFHPQPSSSDGLMSQPVPKTLPVSRSGDFSKVPNAVTSPTTNLLSSSIKNNMLQPTYDAGDEFETFTEHSYFEQLRNQNVASSSSSSAQQTAFANATNIDTSKTSLPSPPLSQLAQFPMSSRSSAYQYTNDKEVNCGRRSKYKEKDEEEEGEGEEEKEE</sequence>
<name>A0A0N5AIY5_9BILA</name>
<feature type="compositionally biased region" description="Pro residues" evidence="1">
    <location>
        <begin position="303"/>
        <end position="317"/>
    </location>
</feature>
<dbReference type="AlphaFoldDB" id="A0A0N5AIY5"/>
<feature type="region of interest" description="Disordered" evidence="1">
    <location>
        <begin position="134"/>
        <end position="153"/>
    </location>
</feature>
<feature type="compositionally biased region" description="Acidic residues" evidence="1">
    <location>
        <begin position="607"/>
        <end position="620"/>
    </location>
</feature>
<proteinExistence type="predicted"/>
<feature type="region of interest" description="Disordered" evidence="1">
    <location>
        <begin position="293"/>
        <end position="319"/>
    </location>
</feature>
<protein>
    <submittedName>
        <fullName evidence="3">Uncharacterized protein</fullName>
    </submittedName>
</protein>
<feature type="region of interest" description="Disordered" evidence="1">
    <location>
        <begin position="561"/>
        <end position="620"/>
    </location>
</feature>
<evidence type="ECO:0000256" key="1">
    <source>
        <dbReference type="SAM" id="MobiDB-lite"/>
    </source>
</evidence>
<reference evidence="3" key="1">
    <citation type="submission" date="2017-02" db="UniProtKB">
        <authorList>
            <consortium name="WormBaseParasite"/>
        </authorList>
    </citation>
    <scope>IDENTIFICATION</scope>
</reference>
<keyword evidence="2" id="KW-1185">Reference proteome</keyword>
<feature type="compositionally biased region" description="Polar residues" evidence="1">
    <location>
        <begin position="139"/>
        <end position="148"/>
    </location>
</feature>
<feature type="compositionally biased region" description="Low complexity" evidence="1">
    <location>
        <begin position="293"/>
        <end position="302"/>
    </location>
</feature>
<evidence type="ECO:0000313" key="2">
    <source>
        <dbReference type="Proteomes" id="UP000046393"/>
    </source>
</evidence>
<feature type="compositionally biased region" description="Polar residues" evidence="1">
    <location>
        <begin position="579"/>
        <end position="590"/>
    </location>
</feature>